<feature type="region of interest" description="Disordered" evidence="1">
    <location>
        <begin position="166"/>
        <end position="191"/>
    </location>
</feature>
<dbReference type="AlphaFoldDB" id="A0A6P6Y5X7"/>
<feature type="compositionally biased region" description="Polar residues" evidence="1">
    <location>
        <begin position="33"/>
        <end position="42"/>
    </location>
</feature>
<reference evidence="3" key="1">
    <citation type="submission" date="2025-08" db="UniProtKB">
        <authorList>
            <consortium name="RefSeq"/>
        </authorList>
    </citation>
    <scope>IDENTIFICATION</scope>
    <source>
        <strain evidence="3">Airmid</strain>
    </source>
</reference>
<evidence type="ECO:0000256" key="1">
    <source>
        <dbReference type="SAM" id="MobiDB-lite"/>
    </source>
</evidence>
<dbReference type="InParanoid" id="A0A6P6Y5X7"/>
<evidence type="ECO:0000313" key="2">
    <source>
        <dbReference type="Proteomes" id="UP000515146"/>
    </source>
</evidence>
<gene>
    <name evidence="3" type="primary">LOC113794860</name>
</gene>
<dbReference type="Proteomes" id="UP000515146">
    <property type="component" value="Unplaced"/>
</dbReference>
<dbReference type="RefSeq" id="XP_027200808.1">
    <property type="nucleotide sequence ID" value="XM_027345007.1"/>
</dbReference>
<protein>
    <submittedName>
        <fullName evidence="3">Uncharacterized protein LOC113794860</fullName>
    </submittedName>
</protein>
<sequence length="191" mass="20656">MSDHSYSRNSGRNSGSGGNPIYSHEKSLKKSSNRSTTATAKSLNKMIKKSSTSTATSSTTNLSSSGISSSYNSNNASGSGYKTTFIDNATMFSSAKAGSSNSGGKVDIDPNFINQIFELQQHQHQPSTNNQSTEMDWMNCKAINLGESTIKTSSLELQSKYIGRDLGINKSTPTTSSKSKKWDQRKNKILK</sequence>
<dbReference type="KEGG" id="dpte:113794860"/>
<feature type="compositionally biased region" description="Low complexity" evidence="1">
    <location>
        <begin position="50"/>
        <end position="74"/>
    </location>
</feature>
<feature type="compositionally biased region" description="Basic and acidic residues" evidence="1">
    <location>
        <begin position="180"/>
        <end position="191"/>
    </location>
</feature>
<evidence type="ECO:0000313" key="3">
    <source>
        <dbReference type="RefSeq" id="XP_027200808.1"/>
    </source>
</evidence>
<accession>A0A6P6Y5X7</accession>
<organism evidence="2 3">
    <name type="scientific">Dermatophagoides pteronyssinus</name>
    <name type="common">European house dust mite</name>
    <dbReference type="NCBI Taxonomy" id="6956"/>
    <lineage>
        <taxon>Eukaryota</taxon>
        <taxon>Metazoa</taxon>
        <taxon>Ecdysozoa</taxon>
        <taxon>Arthropoda</taxon>
        <taxon>Chelicerata</taxon>
        <taxon>Arachnida</taxon>
        <taxon>Acari</taxon>
        <taxon>Acariformes</taxon>
        <taxon>Sarcoptiformes</taxon>
        <taxon>Astigmata</taxon>
        <taxon>Psoroptidia</taxon>
        <taxon>Analgoidea</taxon>
        <taxon>Pyroglyphidae</taxon>
        <taxon>Dermatophagoidinae</taxon>
        <taxon>Dermatophagoides</taxon>
    </lineage>
</organism>
<feature type="region of interest" description="Disordered" evidence="1">
    <location>
        <begin position="1"/>
        <end position="74"/>
    </location>
</feature>
<name>A0A6P6Y5X7_DERPT</name>
<proteinExistence type="predicted"/>
<keyword evidence="2" id="KW-1185">Reference proteome</keyword>